<name>A0A2G9I121_9LAMI</name>
<dbReference type="OrthoDB" id="1680511at2759"/>
<keyword evidence="3" id="KW-1185">Reference proteome</keyword>
<gene>
    <name evidence="2" type="ORF">CDL12_03820</name>
</gene>
<accession>A0A2G9I121</accession>
<protein>
    <submittedName>
        <fullName evidence="2">Uncharacterized protein</fullName>
    </submittedName>
</protein>
<dbReference type="Proteomes" id="UP000231279">
    <property type="component" value="Unassembled WGS sequence"/>
</dbReference>
<feature type="compositionally biased region" description="Gly residues" evidence="1">
    <location>
        <begin position="111"/>
        <end position="128"/>
    </location>
</feature>
<dbReference type="AlphaFoldDB" id="A0A2G9I121"/>
<dbReference type="EMBL" id="NKXS01000568">
    <property type="protein sequence ID" value="PIN23444.1"/>
    <property type="molecule type" value="Genomic_DNA"/>
</dbReference>
<evidence type="ECO:0000313" key="2">
    <source>
        <dbReference type="EMBL" id="PIN23444.1"/>
    </source>
</evidence>
<organism evidence="2 3">
    <name type="scientific">Handroanthus impetiginosus</name>
    <dbReference type="NCBI Taxonomy" id="429701"/>
    <lineage>
        <taxon>Eukaryota</taxon>
        <taxon>Viridiplantae</taxon>
        <taxon>Streptophyta</taxon>
        <taxon>Embryophyta</taxon>
        <taxon>Tracheophyta</taxon>
        <taxon>Spermatophyta</taxon>
        <taxon>Magnoliopsida</taxon>
        <taxon>eudicotyledons</taxon>
        <taxon>Gunneridae</taxon>
        <taxon>Pentapetalae</taxon>
        <taxon>asterids</taxon>
        <taxon>lamiids</taxon>
        <taxon>Lamiales</taxon>
        <taxon>Bignoniaceae</taxon>
        <taxon>Crescentiina</taxon>
        <taxon>Tabebuia alliance</taxon>
        <taxon>Handroanthus</taxon>
    </lineage>
</organism>
<dbReference type="PANTHER" id="PTHR35483">
    <property type="entry name" value="NUCLEUSENVELOPE PROTEIN"/>
    <property type="match status" value="1"/>
</dbReference>
<dbReference type="STRING" id="429701.A0A2G9I121"/>
<feature type="region of interest" description="Disordered" evidence="1">
    <location>
        <begin position="106"/>
        <end position="134"/>
    </location>
</feature>
<dbReference type="PANTHER" id="PTHR35483:SF1">
    <property type="entry name" value="GLYCINE-RICH PROTEIN-RELATED"/>
    <property type="match status" value="1"/>
</dbReference>
<comment type="caution">
    <text evidence="2">The sequence shown here is derived from an EMBL/GenBank/DDBJ whole genome shotgun (WGS) entry which is preliminary data.</text>
</comment>
<evidence type="ECO:0000256" key="1">
    <source>
        <dbReference type="SAM" id="MobiDB-lite"/>
    </source>
</evidence>
<dbReference type="GO" id="GO:0009507">
    <property type="term" value="C:chloroplast"/>
    <property type="evidence" value="ECO:0007669"/>
    <property type="project" value="TreeGrafter"/>
</dbReference>
<reference evidence="3" key="1">
    <citation type="journal article" date="2018" name="Gigascience">
        <title>Genome assembly of the Pink Ipe (Handroanthus impetiginosus, Bignoniaceae), a highly valued, ecologically keystone Neotropical timber forest tree.</title>
        <authorList>
            <person name="Silva-Junior O.B."/>
            <person name="Grattapaglia D."/>
            <person name="Novaes E."/>
            <person name="Collevatti R.G."/>
        </authorList>
    </citation>
    <scope>NUCLEOTIDE SEQUENCE [LARGE SCALE GENOMIC DNA]</scope>
    <source>
        <strain evidence="3">cv. UFG-1</strain>
    </source>
</reference>
<evidence type="ECO:0000313" key="3">
    <source>
        <dbReference type="Proteomes" id="UP000231279"/>
    </source>
</evidence>
<proteinExistence type="predicted"/>
<sequence length="245" mass="27683">MSCIQITACQLSCSPSAFPAWAFQLNKASTFTSTYLGAKLPKTPLKLTSGASRYQQCAIVCLFGGKGKSENGNEDSPWKAIEKVLGNFRKDQSIEDALRQQIQKQEYVDDGGSGGKGPGGGGGGGGSGEAEDEDPRDEFVQVMMATLALISLYTYIIRPQFCKSLVEDLIQLVFKRQVSFRQRQFMDKLKRVFEKKRVEDDPYWLERAIINTPTWFDHPIKYKLLKKAQRRQQRLQQQQQQQLSI</sequence>